<name>A0ABQ7YYR3_BRANA</name>
<gene>
    <name evidence="2" type="ORF">HID58_070430</name>
</gene>
<proteinExistence type="predicted"/>
<keyword evidence="3" id="KW-1185">Reference proteome</keyword>
<feature type="compositionally biased region" description="Basic and acidic residues" evidence="1">
    <location>
        <begin position="39"/>
        <end position="49"/>
    </location>
</feature>
<feature type="region of interest" description="Disordered" evidence="1">
    <location>
        <begin position="149"/>
        <end position="169"/>
    </location>
</feature>
<dbReference type="EMBL" id="JAGKQM010000016">
    <property type="protein sequence ID" value="KAH0873068.1"/>
    <property type="molecule type" value="Genomic_DNA"/>
</dbReference>
<comment type="caution">
    <text evidence="2">The sequence shown here is derived from an EMBL/GenBank/DDBJ whole genome shotgun (WGS) entry which is preliminary data.</text>
</comment>
<evidence type="ECO:0000313" key="3">
    <source>
        <dbReference type="Proteomes" id="UP000824890"/>
    </source>
</evidence>
<evidence type="ECO:0000256" key="1">
    <source>
        <dbReference type="SAM" id="MobiDB-lite"/>
    </source>
</evidence>
<reference evidence="2 3" key="1">
    <citation type="submission" date="2021-05" db="EMBL/GenBank/DDBJ databases">
        <title>Genome Assembly of Synthetic Allotetraploid Brassica napus Reveals Homoeologous Exchanges between Subgenomes.</title>
        <authorList>
            <person name="Davis J.T."/>
        </authorList>
    </citation>
    <scope>NUCLEOTIDE SEQUENCE [LARGE SCALE GENOMIC DNA]</scope>
    <source>
        <strain evidence="3">cv. Da-Ae</strain>
        <tissue evidence="2">Seedling</tissue>
    </source>
</reference>
<protein>
    <submittedName>
        <fullName evidence="2">Uncharacterized protein</fullName>
    </submittedName>
</protein>
<accession>A0ABQ7YYR3</accession>
<feature type="region of interest" description="Disordered" evidence="1">
    <location>
        <begin position="39"/>
        <end position="58"/>
    </location>
</feature>
<dbReference type="Proteomes" id="UP000824890">
    <property type="component" value="Unassembled WGS sequence"/>
</dbReference>
<organism evidence="2 3">
    <name type="scientific">Brassica napus</name>
    <name type="common">Rape</name>
    <dbReference type="NCBI Taxonomy" id="3708"/>
    <lineage>
        <taxon>Eukaryota</taxon>
        <taxon>Viridiplantae</taxon>
        <taxon>Streptophyta</taxon>
        <taxon>Embryophyta</taxon>
        <taxon>Tracheophyta</taxon>
        <taxon>Spermatophyta</taxon>
        <taxon>Magnoliopsida</taxon>
        <taxon>eudicotyledons</taxon>
        <taxon>Gunneridae</taxon>
        <taxon>Pentapetalae</taxon>
        <taxon>rosids</taxon>
        <taxon>malvids</taxon>
        <taxon>Brassicales</taxon>
        <taxon>Brassicaceae</taxon>
        <taxon>Brassiceae</taxon>
        <taxon>Brassica</taxon>
    </lineage>
</organism>
<sequence>MISKALLYSANASSPLHPDISPETHAYPKCYNVPTLLSSREKGPDDARWEAPTPALSPSLLKKDPHKECLQKETRIINIIRQTLSSRLLSPTSCAPNRGETREIHEGKLLGPATIENRETLSLLLHNLLDQELSAASNFRSPPFRGFATSSTPIDERGPIERNLSTDGGATSATVQLGFLTSAVRSNEDPEESVDSEGLTPDLCFFDLTLPPIEEESRARSGLDFILKI</sequence>
<evidence type="ECO:0000313" key="2">
    <source>
        <dbReference type="EMBL" id="KAH0873068.1"/>
    </source>
</evidence>